<dbReference type="Proteomes" id="UP000232638">
    <property type="component" value="Chromosome"/>
</dbReference>
<accession>A0A2K8U893</accession>
<evidence type="ECO:0000313" key="1">
    <source>
        <dbReference type="EMBL" id="AUB81767.1"/>
    </source>
</evidence>
<organism evidence="1 2">
    <name type="scientific">Candidatus Thiodictyon syntrophicum</name>
    <dbReference type="NCBI Taxonomy" id="1166950"/>
    <lineage>
        <taxon>Bacteria</taxon>
        <taxon>Pseudomonadati</taxon>
        <taxon>Pseudomonadota</taxon>
        <taxon>Gammaproteobacteria</taxon>
        <taxon>Chromatiales</taxon>
        <taxon>Chromatiaceae</taxon>
        <taxon>Thiodictyon</taxon>
    </lineage>
</organism>
<dbReference type="KEGG" id="tsy:THSYN_12875"/>
<evidence type="ECO:0000313" key="2">
    <source>
        <dbReference type="Proteomes" id="UP000232638"/>
    </source>
</evidence>
<keyword evidence="2" id="KW-1185">Reference proteome</keyword>
<dbReference type="EMBL" id="CP020370">
    <property type="protein sequence ID" value="AUB81767.1"/>
    <property type="molecule type" value="Genomic_DNA"/>
</dbReference>
<sequence>MLALKLFLLFFFCTSKSIAFRFVLFRFLSLLFFSFLLDVRFYFRIYSAALRTLVVRSNVRWRSLVSAFLTNRSHLHPFGA</sequence>
<dbReference type="AlphaFoldDB" id="A0A2K8U893"/>
<proteinExistence type="predicted"/>
<protein>
    <submittedName>
        <fullName evidence="1">Uncharacterized protein</fullName>
    </submittedName>
</protein>
<reference evidence="1 2" key="1">
    <citation type="submission" date="2017-03" db="EMBL/GenBank/DDBJ databases">
        <title>Complete genome sequence of Candidatus 'Thiodictyon syntrophicum' sp. nov. strain Cad16T, a photolithoautotroph purple sulfur bacterium isolated from an alpine meromictic lake.</title>
        <authorList>
            <person name="Luedin S.M."/>
            <person name="Pothier J.F."/>
            <person name="Danza F."/>
            <person name="Storelli N."/>
            <person name="Wittwer M."/>
            <person name="Tonolla M."/>
        </authorList>
    </citation>
    <scope>NUCLEOTIDE SEQUENCE [LARGE SCALE GENOMIC DNA]</scope>
    <source>
        <strain evidence="1 2">Cad16T</strain>
    </source>
</reference>
<name>A0A2K8U893_9GAMM</name>
<gene>
    <name evidence="1" type="ORF">THSYN_12875</name>
</gene>